<accession>A0A4Y2D4X8</accession>
<protein>
    <submittedName>
        <fullName evidence="2">Uncharacterized protein</fullName>
    </submittedName>
</protein>
<sequence>MGRSRIDRVKRIGDADGAVASGKETTKTLFNPEEKNPANKLLQGSLERRDSELGILFLREALPKNWPFMTGKIQEKAKTLEEQPS</sequence>
<dbReference type="EMBL" id="BGPR01000296">
    <property type="protein sequence ID" value="GBM11166.1"/>
    <property type="molecule type" value="Genomic_DNA"/>
</dbReference>
<comment type="caution">
    <text evidence="2">The sequence shown here is derived from an EMBL/GenBank/DDBJ whole genome shotgun (WGS) entry which is preliminary data.</text>
</comment>
<evidence type="ECO:0000313" key="3">
    <source>
        <dbReference type="Proteomes" id="UP000499080"/>
    </source>
</evidence>
<name>A0A4Y2D4X8_ARAVE</name>
<proteinExistence type="predicted"/>
<dbReference type="Proteomes" id="UP000499080">
    <property type="component" value="Unassembled WGS sequence"/>
</dbReference>
<evidence type="ECO:0000256" key="1">
    <source>
        <dbReference type="SAM" id="MobiDB-lite"/>
    </source>
</evidence>
<feature type="region of interest" description="Disordered" evidence="1">
    <location>
        <begin position="17"/>
        <end position="40"/>
    </location>
</feature>
<dbReference type="AlphaFoldDB" id="A0A4Y2D4X8"/>
<organism evidence="2 3">
    <name type="scientific">Araneus ventricosus</name>
    <name type="common">Orbweaver spider</name>
    <name type="synonym">Epeira ventricosa</name>
    <dbReference type="NCBI Taxonomy" id="182803"/>
    <lineage>
        <taxon>Eukaryota</taxon>
        <taxon>Metazoa</taxon>
        <taxon>Ecdysozoa</taxon>
        <taxon>Arthropoda</taxon>
        <taxon>Chelicerata</taxon>
        <taxon>Arachnida</taxon>
        <taxon>Araneae</taxon>
        <taxon>Araneomorphae</taxon>
        <taxon>Entelegynae</taxon>
        <taxon>Araneoidea</taxon>
        <taxon>Araneidae</taxon>
        <taxon>Araneus</taxon>
    </lineage>
</organism>
<evidence type="ECO:0000313" key="2">
    <source>
        <dbReference type="EMBL" id="GBM11166.1"/>
    </source>
</evidence>
<reference evidence="2 3" key="1">
    <citation type="journal article" date="2019" name="Sci. Rep.">
        <title>Orb-weaving spider Araneus ventricosus genome elucidates the spidroin gene catalogue.</title>
        <authorList>
            <person name="Kono N."/>
            <person name="Nakamura H."/>
            <person name="Ohtoshi R."/>
            <person name="Moran D.A.P."/>
            <person name="Shinohara A."/>
            <person name="Yoshida Y."/>
            <person name="Fujiwara M."/>
            <person name="Mori M."/>
            <person name="Tomita M."/>
            <person name="Arakawa K."/>
        </authorList>
    </citation>
    <scope>NUCLEOTIDE SEQUENCE [LARGE SCALE GENOMIC DNA]</scope>
</reference>
<gene>
    <name evidence="2" type="ORF">AVEN_133903_1</name>
</gene>
<keyword evidence="3" id="KW-1185">Reference proteome</keyword>